<dbReference type="SUPFAM" id="SSF55594">
    <property type="entry name" value="HPr-like"/>
    <property type="match status" value="1"/>
</dbReference>
<name>A0A0A5HHQ5_9BACI</name>
<dbReference type="STRING" id="1385511.GCA_000425225_02024"/>
<dbReference type="InterPro" id="IPR035895">
    <property type="entry name" value="HPr-like_sf"/>
</dbReference>
<dbReference type="OrthoDB" id="2051287at2"/>
<evidence type="ECO:0000313" key="2">
    <source>
        <dbReference type="EMBL" id="KGX83192.1"/>
    </source>
</evidence>
<protein>
    <submittedName>
        <fullName evidence="2">PTS sorbose transporter subunit IIC</fullName>
    </submittedName>
</protein>
<dbReference type="PRINTS" id="PR00107">
    <property type="entry name" value="PHOSPHOCPHPR"/>
</dbReference>
<dbReference type="RefSeq" id="WP_027446036.1">
    <property type="nucleotide sequence ID" value="NZ_AULJ01000020.1"/>
</dbReference>
<dbReference type="Proteomes" id="UP000030403">
    <property type="component" value="Unassembled WGS sequence"/>
</dbReference>
<organism evidence="2 3">
    <name type="scientific">Pontibacillus marinus BH030004 = DSM 16465</name>
    <dbReference type="NCBI Taxonomy" id="1385511"/>
    <lineage>
        <taxon>Bacteria</taxon>
        <taxon>Bacillati</taxon>
        <taxon>Bacillota</taxon>
        <taxon>Bacilli</taxon>
        <taxon>Bacillales</taxon>
        <taxon>Bacillaceae</taxon>
        <taxon>Pontibacillus</taxon>
    </lineage>
</organism>
<feature type="domain" description="HPr" evidence="1">
    <location>
        <begin position="1"/>
        <end position="80"/>
    </location>
</feature>
<dbReference type="eggNOG" id="ENOG5034A67">
    <property type="taxonomic scope" value="Bacteria"/>
</dbReference>
<dbReference type="Gene3D" id="3.30.1340.10">
    <property type="entry name" value="HPr-like"/>
    <property type="match status" value="1"/>
</dbReference>
<gene>
    <name evidence="2" type="ORF">N783_05825</name>
</gene>
<reference evidence="2 3" key="1">
    <citation type="submission" date="2013-08" db="EMBL/GenBank/DDBJ databases">
        <authorList>
            <person name="Huang J."/>
            <person name="Wang G."/>
        </authorList>
    </citation>
    <scope>NUCLEOTIDE SEQUENCE [LARGE SCALE GENOMIC DNA]</scope>
    <source>
        <strain evidence="2 3">BH030004</strain>
    </source>
</reference>
<comment type="caution">
    <text evidence="2">The sequence shown here is derived from an EMBL/GenBank/DDBJ whole genome shotgun (WGS) entry which is preliminary data.</text>
</comment>
<dbReference type="PROSITE" id="PS51350">
    <property type="entry name" value="PTS_HPR_DOM"/>
    <property type="match status" value="1"/>
</dbReference>
<proteinExistence type="predicted"/>
<keyword evidence="3" id="KW-1185">Reference proteome</keyword>
<dbReference type="EMBL" id="AVPF01000138">
    <property type="protein sequence ID" value="KGX83192.1"/>
    <property type="molecule type" value="Genomic_DNA"/>
</dbReference>
<dbReference type="Pfam" id="PF00381">
    <property type="entry name" value="PTS-HPr"/>
    <property type="match status" value="1"/>
</dbReference>
<dbReference type="InterPro" id="IPR000032">
    <property type="entry name" value="HPr-like"/>
</dbReference>
<evidence type="ECO:0000259" key="1">
    <source>
        <dbReference type="PROSITE" id="PS51350"/>
    </source>
</evidence>
<sequence>MKLTVQKPIFAESASQFVNQMSEFSDTILVKKDQWVVDAKSLLGVLAVSLQPGHEVTIDVQGDHEEEIKQVLLDSGLFQE</sequence>
<evidence type="ECO:0000313" key="3">
    <source>
        <dbReference type="Proteomes" id="UP000030403"/>
    </source>
</evidence>
<dbReference type="AlphaFoldDB" id="A0A0A5HHQ5"/>
<accession>A0A0A5HHQ5</accession>